<dbReference type="GO" id="GO:0000103">
    <property type="term" value="P:sulfate assimilation"/>
    <property type="evidence" value="ECO:0007669"/>
    <property type="project" value="TreeGrafter"/>
</dbReference>
<protein>
    <recommendedName>
        <fullName evidence="13">CysZ protein</fullName>
    </recommendedName>
</protein>
<evidence type="ECO:0008006" key="13">
    <source>
        <dbReference type="Google" id="ProtNLM"/>
    </source>
</evidence>
<dbReference type="STRING" id="869213.GCA_000517085_00649"/>
<name>W7YBB1_9BACT</name>
<keyword evidence="4" id="KW-0997">Cell inner membrane</keyword>
<feature type="transmembrane region" description="Helical" evidence="10">
    <location>
        <begin position="82"/>
        <end position="108"/>
    </location>
</feature>
<dbReference type="OrthoDB" id="9787566at2"/>
<dbReference type="GO" id="GO:0009675">
    <property type="term" value="F:high-affinity sulfate:proton symporter activity"/>
    <property type="evidence" value="ECO:0007669"/>
    <property type="project" value="TreeGrafter"/>
</dbReference>
<evidence type="ECO:0000313" key="12">
    <source>
        <dbReference type="Proteomes" id="UP000019402"/>
    </source>
</evidence>
<dbReference type="InterPro" id="IPR059112">
    <property type="entry name" value="CysZ/EI24"/>
</dbReference>
<feature type="transmembrane region" description="Helical" evidence="10">
    <location>
        <begin position="171"/>
        <end position="192"/>
    </location>
</feature>
<evidence type="ECO:0000256" key="4">
    <source>
        <dbReference type="ARBA" id="ARBA00022519"/>
    </source>
</evidence>
<dbReference type="InterPro" id="IPR050480">
    <property type="entry name" value="CysZ-like"/>
</dbReference>
<dbReference type="EMBL" id="BAMD01000112">
    <property type="protein sequence ID" value="GAF05727.1"/>
    <property type="molecule type" value="Genomic_DNA"/>
</dbReference>
<accession>W7YBB1</accession>
<keyword evidence="2" id="KW-0813">Transport</keyword>
<dbReference type="AlphaFoldDB" id="W7YBB1"/>
<comment type="subcellular location">
    <subcellularLocation>
        <location evidence="1">Membrane</location>
        <topology evidence="1">Multi-pass membrane protein</topology>
    </subcellularLocation>
</comment>
<evidence type="ECO:0000256" key="6">
    <source>
        <dbReference type="ARBA" id="ARBA00022692"/>
    </source>
</evidence>
<evidence type="ECO:0000256" key="2">
    <source>
        <dbReference type="ARBA" id="ARBA00022448"/>
    </source>
</evidence>
<evidence type="ECO:0000313" key="11">
    <source>
        <dbReference type="EMBL" id="GAF05727.1"/>
    </source>
</evidence>
<dbReference type="PANTHER" id="PTHR37468">
    <property type="entry name" value="SULFATE TRANSPORTER CYSZ"/>
    <property type="match status" value="1"/>
</dbReference>
<dbReference type="eggNOG" id="COG2981">
    <property type="taxonomic scope" value="Bacteria"/>
</dbReference>
<evidence type="ECO:0000256" key="8">
    <source>
        <dbReference type="ARBA" id="ARBA00023032"/>
    </source>
</evidence>
<sequence length="263" mass="30129">MTFKKGFTLGIKSYSRAFVFIRKHRLTWYLLFPLLLNILLLVIGYTSTVNLSTRWFVYVTDWINMDSWEFWGSGFLSSVVEFFMFIMVRIMFFLMFAYIGGYLVIILLSPVYAFLSEKVESILTGEDFPFEFQQFLKDIWRGIRLALRNLAIELILTVVLFVLSFVPVVGFFTGITLFFVSAYFYGFSFIDYSLERKKMNITESVSFVKTNKGLALGNGTIFSLALLIPFLGVLISSFVSIISVTAATIATTEAMIREDLKAS</sequence>
<keyword evidence="9 10" id="KW-0472">Membrane</keyword>
<gene>
    <name evidence="11" type="ORF">JCM21142_104477</name>
</gene>
<keyword evidence="6 10" id="KW-0812">Transmembrane</keyword>
<keyword evidence="8" id="KW-0764">Sulfate transport</keyword>
<evidence type="ECO:0000256" key="3">
    <source>
        <dbReference type="ARBA" id="ARBA00022475"/>
    </source>
</evidence>
<proteinExistence type="predicted"/>
<evidence type="ECO:0000256" key="7">
    <source>
        <dbReference type="ARBA" id="ARBA00022989"/>
    </source>
</evidence>
<dbReference type="Pfam" id="PF07264">
    <property type="entry name" value="EI24"/>
    <property type="match status" value="1"/>
</dbReference>
<dbReference type="Proteomes" id="UP000019402">
    <property type="component" value="Unassembled WGS sequence"/>
</dbReference>
<feature type="transmembrane region" description="Helical" evidence="10">
    <location>
        <begin position="213"/>
        <end position="232"/>
    </location>
</feature>
<dbReference type="RefSeq" id="WP_044214294.1">
    <property type="nucleotide sequence ID" value="NZ_BAMD01000112.1"/>
</dbReference>
<dbReference type="GO" id="GO:0005886">
    <property type="term" value="C:plasma membrane"/>
    <property type="evidence" value="ECO:0007669"/>
    <property type="project" value="TreeGrafter"/>
</dbReference>
<evidence type="ECO:0000256" key="10">
    <source>
        <dbReference type="SAM" id="Phobius"/>
    </source>
</evidence>
<keyword evidence="7 10" id="KW-1133">Transmembrane helix</keyword>
<comment type="caution">
    <text evidence="11">The sequence shown here is derived from an EMBL/GenBank/DDBJ whole genome shotgun (WGS) entry which is preliminary data.</text>
</comment>
<evidence type="ECO:0000256" key="9">
    <source>
        <dbReference type="ARBA" id="ARBA00023136"/>
    </source>
</evidence>
<dbReference type="PANTHER" id="PTHR37468:SF1">
    <property type="entry name" value="SULFATE TRANSPORTER CYSZ"/>
    <property type="match status" value="1"/>
</dbReference>
<keyword evidence="12" id="KW-1185">Reference proteome</keyword>
<feature type="transmembrane region" description="Helical" evidence="10">
    <location>
        <begin position="26"/>
        <end position="46"/>
    </location>
</feature>
<evidence type="ECO:0000256" key="1">
    <source>
        <dbReference type="ARBA" id="ARBA00004141"/>
    </source>
</evidence>
<keyword evidence="5" id="KW-0028">Amino-acid biosynthesis</keyword>
<reference evidence="11 12" key="1">
    <citation type="journal article" date="2014" name="Genome Announc.">
        <title>Draft Genome Sequence of Cytophaga fermentans JCM 21142T, a Facultative Anaerobe Isolated from Marine Mud.</title>
        <authorList>
            <person name="Starns D."/>
            <person name="Oshima K."/>
            <person name="Suda W."/>
            <person name="Iino T."/>
            <person name="Yuki M."/>
            <person name="Inoue J."/>
            <person name="Kitamura K."/>
            <person name="Iida T."/>
            <person name="Darby A."/>
            <person name="Hattori M."/>
            <person name="Ohkuma M."/>
        </authorList>
    </citation>
    <scope>NUCLEOTIDE SEQUENCE [LARGE SCALE GENOMIC DNA]</scope>
    <source>
        <strain evidence="11 12">JCM 21142</strain>
    </source>
</reference>
<organism evidence="11 12">
    <name type="scientific">Saccharicrinis fermentans DSM 9555 = JCM 21142</name>
    <dbReference type="NCBI Taxonomy" id="869213"/>
    <lineage>
        <taxon>Bacteria</taxon>
        <taxon>Pseudomonadati</taxon>
        <taxon>Bacteroidota</taxon>
        <taxon>Bacteroidia</taxon>
        <taxon>Marinilabiliales</taxon>
        <taxon>Marinilabiliaceae</taxon>
        <taxon>Saccharicrinis</taxon>
    </lineage>
</organism>
<keyword evidence="3" id="KW-1003">Cell membrane</keyword>
<dbReference type="GO" id="GO:0019344">
    <property type="term" value="P:cysteine biosynthetic process"/>
    <property type="evidence" value="ECO:0007669"/>
    <property type="project" value="TreeGrafter"/>
</dbReference>
<feature type="transmembrane region" description="Helical" evidence="10">
    <location>
        <begin position="145"/>
        <end position="165"/>
    </location>
</feature>
<evidence type="ECO:0000256" key="5">
    <source>
        <dbReference type="ARBA" id="ARBA00022605"/>
    </source>
</evidence>